<comment type="caution">
    <text evidence="1">The sequence shown here is derived from an EMBL/GenBank/DDBJ whole genome shotgun (WGS) entry which is preliminary data.</text>
</comment>
<evidence type="ECO:0000313" key="2">
    <source>
        <dbReference type="Proteomes" id="UP000034176"/>
    </source>
</evidence>
<protein>
    <submittedName>
        <fullName evidence="1">Uncharacterized protein</fullName>
    </submittedName>
</protein>
<reference evidence="1 2" key="1">
    <citation type="journal article" date="2015" name="Nature">
        <title>rRNA introns, odd ribosomes, and small enigmatic genomes across a large radiation of phyla.</title>
        <authorList>
            <person name="Brown C.T."/>
            <person name="Hug L.A."/>
            <person name="Thomas B.C."/>
            <person name="Sharon I."/>
            <person name="Castelle C.J."/>
            <person name="Singh A."/>
            <person name="Wilkins M.J."/>
            <person name="Williams K.H."/>
            <person name="Banfield J.F."/>
        </authorList>
    </citation>
    <scope>NUCLEOTIDE SEQUENCE [LARGE SCALE GENOMIC DNA]</scope>
</reference>
<proteinExistence type="predicted"/>
<dbReference type="Proteomes" id="UP000034176">
    <property type="component" value="Unassembled WGS sequence"/>
</dbReference>
<evidence type="ECO:0000313" key="1">
    <source>
        <dbReference type="EMBL" id="KKP59774.1"/>
    </source>
</evidence>
<dbReference type="EMBL" id="LBPN01000002">
    <property type="protein sequence ID" value="KKP59774.1"/>
    <property type="molecule type" value="Genomic_DNA"/>
</dbReference>
<gene>
    <name evidence="1" type="ORF">UR52_C0002G0002</name>
</gene>
<dbReference type="InterPro" id="IPR043519">
    <property type="entry name" value="NT_sf"/>
</dbReference>
<dbReference type="AlphaFoldDB" id="A0A0G0ASB6"/>
<accession>A0A0G0ASB6</accession>
<name>A0A0G0ASB6_9BACT</name>
<dbReference type="STRING" id="1618434.UR52_C0002G0002"/>
<sequence length="133" mass="15548">MQVDLTKLNYRFKTKPLLIGGKAKEFYGVRVAGKDIDLVVTKEDYENLTKMYPDNLEDLYGDLGVKIHGFEIWKTICSFTYDELSFGAFEKENLKIASLEKLLFLAALGMHKEKYHKDLELIVKKIFEIRYKK</sequence>
<organism evidence="1 2">
    <name type="scientific">Candidatus Gottesmanbacteria bacterium GW2011_GWA1_34_13</name>
    <dbReference type="NCBI Taxonomy" id="1618434"/>
    <lineage>
        <taxon>Bacteria</taxon>
        <taxon>Candidatus Gottesmaniibacteriota</taxon>
    </lineage>
</organism>
<dbReference type="SUPFAM" id="SSF81301">
    <property type="entry name" value="Nucleotidyltransferase"/>
    <property type="match status" value="1"/>
</dbReference>